<reference evidence="1 2" key="1">
    <citation type="submission" date="2020-09" db="EMBL/GenBank/DDBJ databases">
        <title>Mannheimia bovis sp.nov., isolated from a cow.</title>
        <authorList>
            <person name="Li F."/>
        </authorList>
    </citation>
    <scope>NUCLEOTIDE SEQUENCE [LARGE SCALE GENOMIC DNA]</scope>
    <source>
        <strain evidence="1 2">ZY190616</strain>
    </source>
</reference>
<name>A0A7H1C4Q1_9PAST</name>
<evidence type="ECO:0000313" key="1">
    <source>
        <dbReference type="EMBL" id="QNS15956.1"/>
    </source>
</evidence>
<dbReference type="KEGG" id="mbos:ICJ55_04295"/>
<keyword evidence="2" id="KW-1185">Reference proteome</keyword>
<proteinExistence type="predicted"/>
<dbReference type="EMBL" id="CP061280">
    <property type="protein sequence ID" value="QNS15956.1"/>
    <property type="molecule type" value="Genomic_DNA"/>
</dbReference>
<sequence>MLIMKFENGKWFYTDNIGNKYQYDLTDPSDQLSYKIDVDAQMRDQLSLNLTRDKNGGGIYE</sequence>
<dbReference type="AlphaFoldDB" id="A0A7H1C4Q1"/>
<protein>
    <submittedName>
        <fullName evidence="1">Uncharacterized protein</fullName>
    </submittedName>
</protein>
<gene>
    <name evidence="1" type="ORF">ICJ55_04295</name>
</gene>
<accession>A0A7H1C4Q1</accession>
<dbReference type="Proteomes" id="UP000576260">
    <property type="component" value="Chromosome"/>
</dbReference>
<evidence type="ECO:0000313" key="2">
    <source>
        <dbReference type="Proteomes" id="UP000576260"/>
    </source>
</evidence>
<organism evidence="1 2">
    <name type="scientific">Mannheimia bovis</name>
    <dbReference type="NCBI Taxonomy" id="2770636"/>
    <lineage>
        <taxon>Bacteria</taxon>
        <taxon>Pseudomonadati</taxon>
        <taxon>Pseudomonadota</taxon>
        <taxon>Gammaproteobacteria</taxon>
        <taxon>Pasteurellales</taxon>
        <taxon>Pasteurellaceae</taxon>
        <taxon>Mannheimia</taxon>
    </lineage>
</organism>